<evidence type="ECO:0000313" key="3">
    <source>
        <dbReference type="EMBL" id="AEF95439.1"/>
    </source>
</evidence>
<evidence type="ECO:0000256" key="1">
    <source>
        <dbReference type="SAM" id="SignalP"/>
    </source>
</evidence>
<dbReference type="AlphaFoldDB" id="F6B5K7"/>
<name>F6B5K7_DESCC</name>
<sequence precursor="true">MKRMRKAISILVTLAMLVGLLLPAAPVMAYTKNTTNAVPTVGTDFKGLMTSLDITEDSNAANDFIKDKTFVVTLPSGVKFAKKVDNNWVEITGDETATSATYTGDKPYVQYVKSNSVATDTDTYIDAKFSGTRTLSITFKEAADTNNKDAVRINFYTIVDGASGDIKANINAMDSGVTGGDIIIGRAASGSLEATALSVENLSQGKEETGGIIRLTETTPGAFSGDDKVKIKLPSNFYWNIKVGSDGKIASDSKTKINLLAGFTGSGYKVNKKSDREIEITGLTKSASRGIIEITPVIDVQTEANYGDVTADISGDDVTSASVVIGNYADYGVTVSAKSTPEVLAGSYEAELGTLVLEETVKGSLVKGRKLALELSDNAKFNDVPEVTLISGSDVLDKNATLVSDNKHKVEFSVIGNSTTSAKYEIKFKKVNVAVDSTDDISVTVTGSAIGEDQTVVIGKAVAPVTVSTVAKDVKLGLGDQEAGDIIIKETKAGAIKDKNFDGYKGYVPENEDSTKGTNISQGYITLTLPDSGVKFAATPKVEVTEGNLEINNVKTKLDDTVVELEIKSSSTKPATIKVSGIKLRVDRTVPVGGIKVKVGGNAIDQTDEGSSASKSTRGFDGYTVASVYPAVVVNAAPAAGSVTFNIGSAVYMQDGVAKVMDAAPYIKNGRTYVPVRYLALALGVSEDNIKYENGVVTLTKGDVTLKLTVGDKNLDNNGTVTTMDVAPEISNGRTMLPARFVAEGFGAQVGYVNGQVVISY</sequence>
<protein>
    <submittedName>
        <fullName evidence="3">Copper amine oxidase-like domain-containing protein</fullName>
    </submittedName>
</protein>
<accession>F6B5K7</accession>
<evidence type="ECO:0000259" key="2">
    <source>
        <dbReference type="Pfam" id="PF07833"/>
    </source>
</evidence>
<dbReference type="SUPFAM" id="SSF55383">
    <property type="entry name" value="Copper amine oxidase, domain N"/>
    <property type="match status" value="2"/>
</dbReference>
<dbReference type="Pfam" id="PF07833">
    <property type="entry name" value="Cu_amine_oxidN1"/>
    <property type="match status" value="1"/>
</dbReference>
<proteinExistence type="predicted"/>
<evidence type="ECO:0000313" key="4">
    <source>
        <dbReference type="Proteomes" id="UP000009226"/>
    </source>
</evidence>
<organism evidence="3 4">
    <name type="scientific">Desulfotomaculum nigrificans (strain DSM 14880 / VKM B-2319 / CO-1-SRB)</name>
    <name type="common">Desulfotomaculum carboxydivorans</name>
    <dbReference type="NCBI Taxonomy" id="868595"/>
    <lineage>
        <taxon>Bacteria</taxon>
        <taxon>Bacillati</taxon>
        <taxon>Bacillota</taxon>
        <taxon>Clostridia</taxon>
        <taxon>Eubacteriales</taxon>
        <taxon>Desulfotomaculaceae</taxon>
        <taxon>Desulfotomaculum</taxon>
    </lineage>
</organism>
<dbReference type="Proteomes" id="UP000009226">
    <property type="component" value="Chromosome"/>
</dbReference>
<dbReference type="InterPro" id="IPR036582">
    <property type="entry name" value="Mao_N_sf"/>
</dbReference>
<dbReference type="KEGG" id="dca:Desca_2621"/>
<gene>
    <name evidence="3" type="ordered locus">Desca_2621</name>
</gene>
<reference evidence="3" key="1">
    <citation type="submission" date="2011-05" db="EMBL/GenBank/DDBJ databases">
        <title>Complete sequence of Desulfotomaculum carboxydivorans CO-1-SRB.</title>
        <authorList>
            <consortium name="US DOE Joint Genome Institute"/>
            <person name="Lucas S."/>
            <person name="Han J."/>
            <person name="Lapidus A."/>
            <person name="Cheng J.-F."/>
            <person name="Goodwin L."/>
            <person name="Pitluck S."/>
            <person name="Peters L."/>
            <person name="Mikhailova N."/>
            <person name="Lu M."/>
            <person name="Han C."/>
            <person name="Tapia R."/>
            <person name="Land M."/>
            <person name="Hauser L."/>
            <person name="Kyrpides N."/>
            <person name="Ivanova N."/>
            <person name="Pagani I."/>
            <person name="Stams A."/>
            <person name="Plugge C."/>
            <person name="Muyzer G."/>
            <person name="Kuever J."/>
            <person name="Parshina S."/>
            <person name="Ivanova A."/>
            <person name="Nazina T."/>
            <person name="Woyke T."/>
        </authorList>
    </citation>
    <scope>NUCLEOTIDE SEQUENCE [LARGE SCALE GENOMIC DNA]</scope>
    <source>
        <strain evidence="3">CO-1-SRB</strain>
    </source>
</reference>
<keyword evidence="4" id="KW-1185">Reference proteome</keyword>
<feature type="domain" description="Copper amine oxidase-like N-terminal" evidence="2">
    <location>
        <begin position="655"/>
        <end position="758"/>
    </location>
</feature>
<feature type="signal peptide" evidence="1">
    <location>
        <begin position="1"/>
        <end position="29"/>
    </location>
</feature>
<feature type="chain" id="PRO_5003331922" evidence="1">
    <location>
        <begin position="30"/>
        <end position="761"/>
    </location>
</feature>
<dbReference type="HOGENOM" id="CLU_009282_0_0_9"/>
<keyword evidence="1" id="KW-0732">Signal</keyword>
<dbReference type="Gene3D" id="3.30.457.10">
    <property type="entry name" value="Copper amine oxidase-like, N-terminal domain"/>
    <property type="match status" value="2"/>
</dbReference>
<dbReference type="InterPro" id="IPR012854">
    <property type="entry name" value="Cu_amine_oxidase-like_N"/>
</dbReference>
<dbReference type="eggNOG" id="COG4987">
    <property type="taxonomic scope" value="Bacteria"/>
</dbReference>
<dbReference type="STRING" id="868595.Desca_2621"/>
<dbReference type="EMBL" id="CP002736">
    <property type="protein sequence ID" value="AEF95439.1"/>
    <property type="molecule type" value="Genomic_DNA"/>
</dbReference>